<dbReference type="EMBL" id="JASCZI010035055">
    <property type="protein sequence ID" value="MED6129449.1"/>
    <property type="molecule type" value="Genomic_DNA"/>
</dbReference>
<organism evidence="1 2">
    <name type="scientific">Stylosanthes scabra</name>
    <dbReference type="NCBI Taxonomy" id="79078"/>
    <lineage>
        <taxon>Eukaryota</taxon>
        <taxon>Viridiplantae</taxon>
        <taxon>Streptophyta</taxon>
        <taxon>Embryophyta</taxon>
        <taxon>Tracheophyta</taxon>
        <taxon>Spermatophyta</taxon>
        <taxon>Magnoliopsida</taxon>
        <taxon>eudicotyledons</taxon>
        <taxon>Gunneridae</taxon>
        <taxon>Pentapetalae</taxon>
        <taxon>rosids</taxon>
        <taxon>fabids</taxon>
        <taxon>Fabales</taxon>
        <taxon>Fabaceae</taxon>
        <taxon>Papilionoideae</taxon>
        <taxon>50 kb inversion clade</taxon>
        <taxon>dalbergioids sensu lato</taxon>
        <taxon>Dalbergieae</taxon>
        <taxon>Pterocarpus clade</taxon>
        <taxon>Stylosanthes</taxon>
    </lineage>
</organism>
<feature type="non-terminal residue" evidence="1">
    <location>
        <position position="1"/>
    </location>
</feature>
<keyword evidence="2" id="KW-1185">Reference proteome</keyword>
<proteinExistence type="predicted"/>
<feature type="non-terminal residue" evidence="1">
    <location>
        <position position="66"/>
    </location>
</feature>
<sequence length="66" mass="7890">QDTRLKFLLLSKHKVNWAFFVSRHMRRCHEGTWGLPYVFAVQTILKHFGVDTSNDQACDEHVFWKI</sequence>
<gene>
    <name evidence="1" type="ORF">PIB30_108031</name>
</gene>
<name>A0ABU6RZX0_9FABA</name>
<protein>
    <submittedName>
        <fullName evidence="1">Uncharacterized protein</fullName>
    </submittedName>
</protein>
<accession>A0ABU6RZX0</accession>
<reference evidence="1 2" key="1">
    <citation type="journal article" date="2023" name="Plants (Basel)">
        <title>Bridging the Gap: Combining Genomics and Transcriptomics Approaches to Understand Stylosanthes scabra, an Orphan Legume from the Brazilian Caatinga.</title>
        <authorList>
            <person name="Ferreira-Neto J.R.C."/>
            <person name="da Silva M.D."/>
            <person name="Binneck E."/>
            <person name="de Melo N.F."/>
            <person name="da Silva R.H."/>
            <person name="de Melo A.L.T.M."/>
            <person name="Pandolfi V."/>
            <person name="Bustamante F.O."/>
            <person name="Brasileiro-Vidal A.C."/>
            <person name="Benko-Iseppon A.M."/>
        </authorList>
    </citation>
    <scope>NUCLEOTIDE SEQUENCE [LARGE SCALE GENOMIC DNA]</scope>
    <source>
        <tissue evidence="1">Leaves</tissue>
    </source>
</reference>
<dbReference type="Proteomes" id="UP001341840">
    <property type="component" value="Unassembled WGS sequence"/>
</dbReference>
<comment type="caution">
    <text evidence="1">The sequence shown here is derived from an EMBL/GenBank/DDBJ whole genome shotgun (WGS) entry which is preliminary data.</text>
</comment>
<evidence type="ECO:0000313" key="2">
    <source>
        <dbReference type="Proteomes" id="UP001341840"/>
    </source>
</evidence>
<evidence type="ECO:0000313" key="1">
    <source>
        <dbReference type="EMBL" id="MED6129449.1"/>
    </source>
</evidence>